<keyword evidence="3" id="KW-1185">Reference proteome</keyword>
<dbReference type="EMBL" id="JBHMEZ010000013">
    <property type="protein sequence ID" value="MFB9054397.1"/>
    <property type="molecule type" value="Genomic_DNA"/>
</dbReference>
<protein>
    <submittedName>
        <fullName evidence="2">Uncharacterized protein</fullName>
    </submittedName>
</protein>
<accession>A0ABV5F4N3</accession>
<reference evidence="2 3" key="1">
    <citation type="submission" date="2024-09" db="EMBL/GenBank/DDBJ databases">
        <authorList>
            <person name="Sun Q."/>
            <person name="Mori K."/>
        </authorList>
    </citation>
    <scope>NUCLEOTIDE SEQUENCE [LARGE SCALE GENOMIC DNA]</scope>
    <source>
        <strain evidence="2 3">CECT 8286</strain>
    </source>
</reference>
<name>A0ABV5F4N3_9FLAO</name>
<sequence>MKYIIILLFSGFISTTISAQTNTNTMVDASNEHQVSALPITAGATISTYNVNKSSDIKGSIYLYDDWYNDGKIFFSNNAKAYSLPTSNFNIQSRRFEMKYAKDSLFVINSSHIDKIIIRDKTFKLFKDPDYNSNALFEEIFSSDDILLVKKYKLAVNEGQVNHMTGRKLSPDKYIKKEIYYISKHPEQEDFNEVNFNKKLVYSLVDKDNQDKVKAFYKEKNLSYKDENDLKILLNYSKSL</sequence>
<evidence type="ECO:0000313" key="3">
    <source>
        <dbReference type="Proteomes" id="UP001589605"/>
    </source>
</evidence>
<dbReference type="RefSeq" id="WP_382384032.1">
    <property type="nucleotide sequence ID" value="NZ_JBHMEZ010000013.1"/>
</dbReference>
<keyword evidence="1" id="KW-0732">Signal</keyword>
<proteinExistence type="predicted"/>
<dbReference type="Proteomes" id="UP001589605">
    <property type="component" value="Unassembled WGS sequence"/>
</dbReference>
<organism evidence="2 3">
    <name type="scientific">Formosa undariae</name>
    <dbReference type="NCBI Taxonomy" id="1325436"/>
    <lineage>
        <taxon>Bacteria</taxon>
        <taxon>Pseudomonadati</taxon>
        <taxon>Bacteroidota</taxon>
        <taxon>Flavobacteriia</taxon>
        <taxon>Flavobacteriales</taxon>
        <taxon>Flavobacteriaceae</taxon>
        <taxon>Formosa</taxon>
    </lineage>
</organism>
<gene>
    <name evidence="2" type="ORF">ACFFVB_15015</name>
</gene>
<feature type="chain" id="PRO_5046279054" evidence="1">
    <location>
        <begin position="20"/>
        <end position="240"/>
    </location>
</feature>
<feature type="signal peptide" evidence="1">
    <location>
        <begin position="1"/>
        <end position="19"/>
    </location>
</feature>
<comment type="caution">
    <text evidence="2">The sequence shown here is derived from an EMBL/GenBank/DDBJ whole genome shotgun (WGS) entry which is preliminary data.</text>
</comment>
<evidence type="ECO:0000256" key="1">
    <source>
        <dbReference type="SAM" id="SignalP"/>
    </source>
</evidence>
<evidence type="ECO:0000313" key="2">
    <source>
        <dbReference type="EMBL" id="MFB9054397.1"/>
    </source>
</evidence>